<evidence type="ECO:0000259" key="8">
    <source>
        <dbReference type="Pfam" id="PF00576"/>
    </source>
</evidence>
<gene>
    <name evidence="9" type="ORF">CAAN4_F05644</name>
</gene>
<keyword evidence="10" id="KW-1185">Reference proteome</keyword>
<dbReference type="InterPro" id="IPR036817">
    <property type="entry name" value="Transthyretin/HIU_hydrolase_sf"/>
</dbReference>
<evidence type="ECO:0000256" key="7">
    <source>
        <dbReference type="RuleBase" id="RU361270"/>
    </source>
</evidence>
<keyword evidence="6 7" id="KW-0378">Hydrolase</keyword>
<reference evidence="9 10" key="1">
    <citation type="submission" date="2024-01" db="EMBL/GenBank/DDBJ databases">
        <authorList>
            <consortium name="Genoscope - CEA"/>
            <person name="William W."/>
        </authorList>
    </citation>
    <scope>NUCLEOTIDE SEQUENCE [LARGE SCALE GENOMIC DNA]</scope>
    <source>
        <strain evidence="9 10">29B2s-10</strain>
    </source>
</reference>
<evidence type="ECO:0000256" key="2">
    <source>
        <dbReference type="ARBA" id="ARBA00002704"/>
    </source>
</evidence>
<dbReference type="EC" id="3.5.2.17" evidence="7"/>
<dbReference type="Pfam" id="PF00576">
    <property type="entry name" value="Transthyretin"/>
    <property type="match status" value="1"/>
</dbReference>
<accession>A0ABP0EGK8</accession>
<dbReference type="NCBIfam" id="TIGR02962">
    <property type="entry name" value="hdxy_isourate"/>
    <property type="match status" value="1"/>
</dbReference>
<evidence type="ECO:0000313" key="9">
    <source>
        <dbReference type="EMBL" id="CAK7912141.1"/>
    </source>
</evidence>
<protein>
    <recommendedName>
        <fullName evidence="7">5-hydroxyisourate hydrolase</fullName>
        <shortName evidence="7">HIU hydrolase</shortName>
        <shortName evidence="7">HIUHase</shortName>
        <ecNumber evidence="7">3.5.2.17</ecNumber>
    </recommendedName>
</protein>
<dbReference type="PANTHER" id="PTHR10395">
    <property type="entry name" value="URICASE AND TRANSTHYRETIN-RELATED"/>
    <property type="match status" value="1"/>
</dbReference>
<dbReference type="InterPro" id="IPR023416">
    <property type="entry name" value="Transthyretin/HIU_hydrolase_d"/>
</dbReference>
<evidence type="ECO:0000313" key="10">
    <source>
        <dbReference type="Proteomes" id="UP001497600"/>
    </source>
</evidence>
<dbReference type="EMBL" id="OZ004258">
    <property type="protein sequence ID" value="CAK7912141.1"/>
    <property type="molecule type" value="Genomic_DNA"/>
</dbReference>
<comment type="catalytic activity">
    <reaction evidence="1 7">
        <text>5-hydroxyisourate + H2O = 5-hydroxy-2-oxo-4-ureido-2,5-dihydro-1H-imidazole-5-carboxylate + H(+)</text>
        <dbReference type="Rhea" id="RHEA:23736"/>
        <dbReference type="ChEBI" id="CHEBI:15377"/>
        <dbReference type="ChEBI" id="CHEBI:15378"/>
        <dbReference type="ChEBI" id="CHEBI:18072"/>
        <dbReference type="ChEBI" id="CHEBI:58639"/>
        <dbReference type="EC" id="3.5.2.17"/>
    </reaction>
</comment>
<dbReference type="CDD" id="cd05822">
    <property type="entry name" value="TLP_HIUase"/>
    <property type="match status" value="1"/>
</dbReference>
<proteinExistence type="inferred from homology"/>
<dbReference type="Gene3D" id="2.60.40.180">
    <property type="entry name" value="Transthyretin/hydroxyisourate hydrolase domain"/>
    <property type="match status" value="1"/>
</dbReference>
<dbReference type="Proteomes" id="UP001497600">
    <property type="component" value="Chromosome F"/>
</dbReference>
<keyword evidence="5 7" id="KW-0659">Purine metabolism</keyword>
<dbReference type="PANTHER" id="PTHR10395:SF7">
    <property type="entry name" value="5-HYDROXYISOURATE HYDROLASE"/>
    <property type="match status" value="1"/>
</dbReference>
<name>A0ABP0EGK8_9ASCO</name>
<comment type="subunit">
    <text evidence="4 7">Homotetramer.</text>
</comment>
<organism evidence="9 10">
    <name type="scientific">[Candida] anglica</name>
    <dbReference type="NCBI Taxonomy" id="148631"/>
    <lineage>
        <taxon>Eukaryota</taxon>
        <taxon>Fungi</taxon>
        <taxon>Dikarya</taxon>
        <taxon>Ascomycota</taxon>
        <taxon>Saccharomycotina</taxon>
        <taxon>Pichiomycetes</taxon>
        <taxon>Debaryomycetaceae</taxon>
        <taxon>Kurtzmaniella</taxon>
    </lineage>
</organism>
<sequence length="147" mass="16413">MPPITCHILDTTRGQPAESVTCAIYYVSEPITPSDDESAYEVPPSQPFAMGKTNKDGRITGWVLNPENSATLNSELGFASESEWTKLKPGIYKIKFLTGQYFHRLGPSSRTFFPFVEITFTVANPPDAHYHIPLLLSNFSYTTYRGS</sequence>
<evidence type="ECO:0000256" key="3">
    <source>
        <dbReference type="ARBA" id="ARBA00009850"/>
    </source>
</evidence>
<dbReference type="InterPro" id="IPR014306">
    <property type="entry name" value="Hydroxyisourate_hydrolase"/>
</dbReference>
<evidence type="ECO:0000256" key="6">
    <source>
        <dbReference type="ARBA" id="ARBA00022801"/>
    </source>
</evidence>
<evidence type="ECO:0000256" key="5">
    <source>
        <dbReference type="ARBA" id="ARBA00022631"/>
    </source>
</evidence>
<comment type="similarity">
    <text evidence="3 7">Belongs to the transthyretin family. 5-hydroxyisourate hydrolase subfamily.</text>
</comment>
<evidence type="ECO:0000256" key="4">
    <source>
        <dbReference type="ARBA" id="ARBA00011881"/>
    </source>
</evidence>
<dbReference type="SUPFAM" id="SSF49472">
    <property type="entry name" value="Transthyretin (synonym: prealbumin)"/>
    <property type="match status" value="1"/>
</dbReference>
<comment type="function">
    <text evidence="2">Catalyzes the hydrolysis of 5-hydroxyisourate (HIU) to 2-oxo-4-hydroxy-4-carboxy-5-ureidoimidazoline (OHCU).</text>
</comment>
<evidence type="ECO:0000256" key="1">
    <source>
        <dbReference type="ARBA" id="ARBA00001043"/>
    </source>
</evidence>
<feature type="domain" description="Transthyretin/hydroxyisourate hydrolase" evidence="8">
    <location>
        <begin position="4"/>
        <end position="146"/>
    </location>
</feature>